<comment type="caution">
    <text evidence="2">The sequence shown here is derived from an EMBL/GenBank/DDBJ whole genome shotgun (WGS) entry which is preliminary data.</text>
</comment>
<gene>
    <name evidence="2" type="ORF">ACFSBT_14630</name>
</gene>
<dbReference type="EMBL" id="JBHUDC010000007">
    <property type="protein sequence ID" value="MFD1514514.1"/>
    <property type="molecule type" value="Genomic_DNA"/>
</dbReference>
<evidence type="ECO:0000256" key="1">
    <source>
        <dbReference type="SAM" id="Phobius"/>
    </source>
</evidence>
<dbReference type="InterPro" id="IPR005240">
    <property type="entry name" value="DUF389"/>
</dbReference>
<feature type="transmembrane region" description="Helical" evidence="1">
    <location>
        <begin position="53"/>
        <end position="74"/>
    </location>
</feature>
<keyword evidence="1" id="KW-1133">Transmembrane helix</keyword>
<dbReference type="PANTHER" id="PTHR20992:SF9">
    <property type="entry name" value="AT15442P-RELATED"/>
    <property type="match status" value="1"/>
</dbReference>
<dbReference type="Proteomes" id="UP001597187">
    <property type="component" value="Unassembled WGS sequence"/>
</dbReference>
<proteinExistence type="predicted"/>
<accession>A0ABD6B0B0</accession>
<reference evidence="2 3" key="1">
    <citation type="journal article" date="2019" name="Int. J. Syst. Evol. Microbiol.">
        <title>The Global Catalogue of Microorganisms (GCM) 10K type strain sequencing project: providing services to taxonomists for standard genome sequencing and annotation.</title>
        <authorList>
            <consortium name="The Broad Institute Genomics Platform"/>
            <consortium name="The Broad Institute Genome Sequencing Center for Infectious Disease"/>
            <person name="Wu L."/>
            <person name="Ma J."/>
        </authorList>
    </citation>
    <scope>NUCLEOTIDE SEQUENCE [LARGE SCALE GENOMIC DNA]</scope>
    <source>
        <strain evidence="2 3">CGMCC 1.12563</strain>
    </source>
</reference>
<sequence length="115" mass="11222">MTVVSAVVATVGLLQNSAAVVVGSMVIAPLIGPAMATAVGTVVDDRKLAARGVALQVGGLLLAVLSAAVFAAALRAIGIVPPATSITSIPEIQSRLAPDFLSLAVAIGAGVSPVR</sequence>
<organism evidence="2 3">
    <name type="scientific">Halomarina rubra</name>
    <dbReference type="NCBI Taxonomy" id="2071873"/>
    <lineage>
        <taxon>Archaea</taxon>
        <taxon>Methanobacteriati</taxon>
        <taxon>Methanobacteriota</taxon>
        <taxon>Stenosarchaea group</taxon>
        <taxon>Halobacteria</taxon>
        <taxon>Halobacteriales</taxon>
        <taxon>Natronomonadaceae</taxon>
        <taxon>Halomarina</taxon>
    </lineage>
</organism>
<keyword evidence="1" id="KW-0812">Transmembrane</keyword>
<dbReference type="PANTHER" id="PTHR20992">
    <property type="entry name" value="AT15442P-RELATED"/>
    <property type="match status" value="1"/>
</dbReference>
<protein>
    <submittedName>
        <fullName evidence="2">DUF389 domain-containing protein</fullName>
    </submittedName>
</protein>
<evidence type="ECO:0000313" key="3">
    <source>
        <dbReference type="Proteomes" id="UP001597187"/>
    </source>
</evidence>
<dbReference type="AlphaFoldDB" id="A0ABD6B0B0"/>
<keyword evidence="1" id="KW-0472">Membrane</keyword>
<dbReference type="Pfam" id="PF04087">
    <property type="entry name" value="DUF389"/>
    <property type="match status" value="1"/>
</dbReference>
<evidence type="ECO:0000313" key="2">
    <source>
        <dbReference type="EMBL" id="MFD1514514.1"/>
    </source>
</evidence>
<name>A0ABD6B0B0_9EURY</name>
<keyword evidence="3" id="KW-1185">Reference proteome</keyword>